<name>A0ACD5TRR0_AVESA</name>
<keyword evidence="2" id="KW-1185">Reference proteome</keyword>
<protein>
    <submittedName>
        <fullName evidence="1">Uncharacterized protein</fullName>
    </submittedName>
</protein>
<sequence>MAPPPSTGAGSAANGLNPRDVCVVGVARTPIGALLGSLSSLPATKLGSVAIQGALRRANVDPALVQEVFIGNVLSGNLGQAPARQAALGAGLPNTVPCTTINKVCSSGMKAVMLAAQSIQLGINDVVVAGGMESMSNAPKYLAEARRGSRFGHDVVIDGMLKDGLWDVYNDFHMGMCAELCADQHSITREEQDAYAIQSNEHGISARDSGAFDWEITPVEVPSGRGRPPVIVDKDESLAKYDPVKLRKLGPAFKKSGSVTAGNSSSISDGAAAIVLVSGEKAKNLGLQVLARIRGYADAAQAPELFTTTPALAIPKAISNSGLQTSQIDYYEINEAFSVVAVANQRLLRIPPGKLNLSGGAVSLGHPIGCSGARIIVTLLGILRQKHGKFGVAGVCNGGGGASALVLESMQSPSFTRSSL</sequence>
<dbReference type="EnsemblPlants" id="AVESA.00010b.r2.1CG0116480.1">
    <property type="protein sequence ID" value="AVESA.00010b.r2.1CG0116480.1.CDS"/>
    <property type="gene ID" value="AVESA.00010b.r2.1CG0116480"/>
</dbReference>
<evidence type="ECO:0000313" key="2">
    <source>
        <dbReference type="Proteomes" id="UP001732700"/>
    </source>
</evidence>
<reference evidence="1" key="1">
    <citation type="submission" date="2021-05" db="EMBL/GenBank/DDBJ databases">
        <authorList>
            <person name="Scholz U."/>
            <person name="Mascher M."/>
            <person name="Fiebig A."/>
        </authorList>
    </citation>
    <scope>NUCLEOTIDE SEQUENCE [LARGE SCALE GENOMIC DNA]</scope>
</reference>
<proteinExistence type="predicted"/>
<organism evidence="1 2">
    <name type="scientific">Avena sativa</name>
    <name type="common">Oat</name>
    <dbReference type="NCBI Taxonomy" id="4498"/>
    <lineage>
        <taxon>Eukaryota</taxon>
        <taxon>Viridiplantae</taxon>
        <taxon>Streptophyta</taxon>
        <taxon>Embryophyta</taxon>
        <taxon>Tracheophyta</taxon>
        <taxon>Spermatophyta</taxon>
        <taxon>Magnoliopsida</taxon>
        <taxon>Liliopsida</taxon>
        <taxon>Poales</taxon>
        <taxon>Poaceae</taxon>
        <taxon>BOP clade</taxon>
        <taxon>Pooideae</taxon>
        <taxon>Poodae</taxon>
        <taxon>Poeae</taxon>
        <taxon>Poeae Chloroplast Group 1 (Aveneae type)</taxon>
        <taxon>Aveninae</taxon>
        <taxon>Avena</taxon>
    </lineage>
</organism>
<reference evidence="1" key="2">
    <citation type="submission" date="2025-09" db="UniProtKB">
        <authorList>
            <consortium name="EnsemblPlants"/>
        </authorList>
    </citation>
    <scope>IDENTIFICATION</scope>
</reference>
<evidence type="ECO:0000313" key="1">
    <source>
        <dbReference type="EnsemblPlants" id="AVESA.00010b.r2.1CG0116480.1.CDS"/>
    </source>
</evidence>
<dbReference type="Proteomes" id="UP001732700">
    <property type="component" value="Chromosome 1C"/>
</dbReference>
<accession>A0ACD5TRR0</accession>